<proteinExistence type="predicted"/>
<dbReference type="AlphaFoldDB" id="A0A7Y4H1S0"/>
<organism evidence="1 2">
    <name type="scientific">Bradyrhizobium archetypum</name>
    <dbReference type="NCBI Taxonomy" id="2721160"/>
    <lineage>
        <taxon>Bacteria</taxon>
        <taxon>Pseudomonadati</taxon>
        <taxon>Pseudomonadota</taxon>
        <taxon>Alphaproteobacteria</taxon>
        <taxon>Hyphomicrobiales</taxon>
        <taxon>Nitrobacteraceae</taxon>
        <taxon>Bradyrhizobium</taxon>
    </lineage>
</organism>
<dbReference type="Proteomes" id="UP000528734">
    <property type="component" value="Unassembled WGS sequence"/>
</dbReference>
<evidence type="ECO:0000313" key="1">
    <source>
        <dbReference type="EMBL" id="NOJ46053.1"/>
    </source>
</evidence>
<accession>A0A7Y4H1S0</accession>
<keyword evidence="2" id="KW-1185">Reference proteome</keyword>
<name>A0A7Y4H1S0_9BRAD</name>
<dbReference type="EMBL" id="JAAVLW010000002">
    <property type="protein sequence ID" value="NOJ46053.1"/>
    <property type="molecule type" value="Genomic_DNA"/>
</dbReference>
<protein>
    <submittedName>
        <fullName evidence="1">Nodulate formation efficiency C protein</fullName>
    </submittedName>
</protein>
<comment type="caution">
    <text evidence="1">The sequence shown here is derived from an EMBL/GenBank/DDBJ whole genome shotgun (WGS) entry which is preliminary data.</text>
</comment>
<reference evidence="1 2" key="1">
    <citation type="submission" date="2020-03" db="EMBL/GenBank/DDBJ databases">
        <title>Bradyrhizobium diversity isolated from nodules of Muelleranthus trifoliolatus.</title>
        <authorList>
            <person name="Klepa M."/>
            <person name="Helene L."/>
            <person name="Hungria M."/>
        </authorList>
    </citation>
    <scope>NUCLEOTIDE SEQUENCE [LARGE SCALE GENOMIC DNA]</scope>
    <source>
        <strain evidence="1 2">WSM 1744</strain>
    </source>
</reference>
<sequence>MAKVASTWRAQDGQTAEQIFANVSKVAHFIPRGWKVSKAGNHDVVTFSWARHASDQEGDEYTISFEPDRDGAVWLYPEYARPMELGWQAFALSLIDSEVTDQEEGVNVRFMRDLSNFNFVTTAQGKLGEVLRRGRCSVTNDPVHVTYVPSNFKQPELGDYWHIQLQVDCDIPGPTYFTRGGAVLFDKRAKEDWRPASLFARRIAAYAPGHWFDSADPQEQMIFDTAKKALERAGTPTKGLQSPFPR</sequence>
<evidence type="ECO:0000313" key="2">
    <source>
        <dbReference type="Proteomes" id="UP000528734"/>
    </source>
</evidence>
<gene>
    <name evidence="1" type="ORF">HCN50_07300</name>
</gene>